<dbReference type="AlphaFoldDB" id="A0A645JE48"/>
<dbReference type="EMBL" id="VSSQ01138447">
    <property type="protein sequence ID" value="MPN61607.1"/>
    <property type="molecule type" value="Genomic_DNA"/>
</dbReference>
<reference evidence="1" key="1">
    <citation type="submission" date="2019-08" db="EMBL/GenBank/DDBJ databases">
        <authorList>
            <person name="Kucharzyk K."/>
            <person name="Murdoch R.W."/>
            <person name="Higgins S."/>
            <person name="Loffler F."/>
        </authorList>
    </citation>
    <scope>NUCLEOTIDE SEQUENCE</scope>
</reference>
<sequence>MHGIIGVPARPLPVEDDGVILAVAKDQSLCRRLDIFDGLHFHVGGTSPVRIVGISAGEIHTVGRGVLSDENSFRDLNRGCRTEEHIDVSGVIAVIENPLPEIHSGCRVANCRGQ</sequence>
<accession>A0A645JE48</accession>
<gene>
    <name evidence="1" type="ORF">SDC9_209345</name>
</gene>
<evidence type="ECO:0000313" key="1">
    <source>
        <dbReference type="EMBL" id="MPN61607.1"/>
    </source>
</evidence>
<name>A0A645JE48_9ZZZZ</name>
<comment type="caution">
    <text evidence="1">The sequence shown here is derived from an EMBL/GenBank/DDBJ whole genome shotgun (WGS) entry which is preliminary data.</text>
</comment>
<protein>
    <submittedName>
        <fullName evidence="1">Uncharacterized protein</fullName>
    </submittedName>
</protein>
<organism evidence="1">
    <name type="scientific">bioreactor metagenome</name>
    <dbReference type="NCBI Taxonomy" id="1076179"/>
    <lineage>
        <taxon>unclassified sequences</taxon>
        <taxon>metagenomes</taxon>
        <taxon>ecological metagenomes</taxon>
    </lineage>
</organism>
<proteinExistence type="predicted"/>